<comment type="pathway">
    <text evidence="1 7">Cofactor biosynthesis; thiamine diphosphate biosynthesis; thiamine diphosphate from thiamine: step 1/1.</text>
</comment>
<evidence type="ECO:0000256" key="1">
    <source>
        <dbReference type="ARBA" id="ARBA00005078"/>
    </source>
</evidence>
<evidence type="ECO:0000313" key="10">
    <source>
        <dbReference type="Proteomes" id="UP000009328"/>
    </source>
</evidence>
<evidence type="ECO:0000259" key="8">
    <source>
        <dbReference type="SMART" id="SM00983"/>
    </source>
</evidence>
<evidence type="ECO:0000256" key="2">
    <source>
        <dbReference type="ARBA" id="ARBA00006785"/>
    </source>
</evidence>
<dbReference type="Pfam" id="PF04265">
    <property type="entry name" value="TPK_B1_binding"/>
    <property type="match status" value="1"/>
</dbReference>
<dbReference type="InterPro" id="IPR016966">
    <property type="entry name" value="Thiamin_pyrophosphokinase_euk"/>
</dbReference>
<evidence type="ECO:0000256" key="5">
    <source>
        <dbReference type="ARBA" id="ARBA00022777"/>
    </source>
</evidence>
<reference evidence="9 10" key="1">
    <citation type="journal article" date="2012" name="Eukaryot. Cell">
        <title>Draft genome sequence of Wickerhamomyces ciferrii NRRL Y-1031 F-60-10.</title>
        <authorList>
            <person name="Schneider J."/>
            <person name="Andrea H."/>
            <person name="Blom J."/>
            <person name="Jaenicke S."/>
            <person name="Ruckert C."/>
            <person name="Schorsch C."/>
            <person name="Szczepanowski R."/>
            <person name="Farwick M."/>
            <person name="Goesmann A."/>
            <person name="Puhler A."/>
            <person name="Schaffer S."/>
            <person name="Tauch A."/>
            <person name="Kohler T."/>
            <person name="Brinkrolf K."/>
        </authorList>
    </citation>
    <scope>NUCLEOTIDE SEQUENCE [LARGE SCALE GENOMIC DNA]</scope>
    <source>
        <strain evidence="10">ATCC 14091 / BCRC 22168 / CBS 111 / JCM 3599 / NBRC 0793 / NRRL Y-1031 F-60-10</strain>
    </source>
</reference>
<dbReference type="GO" id="GO:0016301">
    <property type="term" value="F:kinase activity"/>
    <property type="evidence" value="ECO:0007669"/>
    <property type="project" value="UniProtKB-UniRule"/>
</dbReference>
<dbReference type="InterPro" id="IPR006282">
    <property type="entry name" value="Thi_PPkinase"/>
</dbReference>
<gene>
    <name evidence="9" type="ORF">BN7_5699</name>
</gene>
<dbReference type="SUPFAM" id="SSF63999">
    <property type="entry name" value="Thiamin pyrophosphokinase, catalytic domain"/>
    <property type="match status" value="1"/>
</dbReference>
<dbReference type="GO" id="GO:0009229">
    <property type="term" value="P:thiamine diphosphate biosynthetic process"/>
    <property type="evidence" value="ECO:0007669"/>
    <property type="project" value="UniProtKB-UniRule"/>
</dbReference>
<comment type="caution">
    <text evidence="9">The sequence shown here is derived from an EMBL/GenBank/DDBJ whole genome shotgun (WGS) entry which is preliminary data.</text>
</comment>
<keyword evidence="6 7" id="KW-0067">ATP-binding</keyword>
<dbReference type="InterPro" id="IPR036759">
    <property type="entry name" value="TPK_catalytic_sf"/>
</dbReference>
<sequence>MSNVIENPETIDVPIPSNAHTIDITSVFKPSNHSALLILNQPISVPNFKQLWSHYKLKICGDGGANRLYEYFDADSEREQYLPHFIVGDLDSLRDDVRDWYQSKGVGILPQYTQFATDIGKCLETVEVYYDLQNQGLELIPNEIDPYDGIIQKHSKLQGFNDNIQVIVIGAIDGRFDHTIHSIMLLFKLSKSNPNLKIFYLTATDLIFMIPKGLNYINYELIQDSIHGSNSGLLPLGGPITLNTKGFKWDVENWDSSIKGDVSSSNRLVGAKGVSINTNDDFILNIEMNYKKL</sequence>
<dbReference type="PANTHER" id="PTHR13622:SF8">
    <property type="entry name" value="THIAMIN PYROPHOSPHOKINASE 1"/>
    <property type="match status" value="1"/>
</dbReference>
<proteinExistence type="inferred from homology"/>
<dbReference type="InterPro" id="IPR007373">
    <property type="entry name" value="Thiamin_PyroPKinase_B1-bd"/>
</dbReference>
<comment type="catalytic activity">
    <reaction evidence="7">
        <text>thiamine + ATP = thiamine diphosphate + AMP + H(+)</text>
        <dbReference type="Rhea" id="RHEA:11576"/>
        <dbReference type="ChEBI" id="CHEBI:15378"/>
        <dbReference type="ChEBI" id="CHEBI:18385"/>
        <dbReference type="ChEBI" id="CHEBI:30616"/>
        <dbReference type="ChEBI" id="CHEBI:58937"/>
        <dbReference type="ChEBI" id="CHEBI:456215"/>
    </reaction>
</comment>
<dbReference type="UniPathway" id="UPA00060">
    <property type="reaction ID" value="UER00597"/>
</dbReference>
<dbReference type="Gene3D" id="2.60.120.320">
    <property type="entry name" value="Thiamin pyrophosphokinase, thiamin-binding domain"/>
    <property type="match status" value="1"/>
</dbReference>
<dbReference type="InterPro" id="IPR007371">
    <property type="entry name" value="TPK_catalytic"/>
</dbReference>
<evidence type="ECO:0000313" key="9">
    <source>
        <dbReference type="EMBL" id="CCH46111.1"/>
    </source>
</evidence>
<dbReference type="Gene3D" id="3.40.50.10240">
    <property type="entry name" value="Thiamin pyrophosphokinase, catalytic domain"/>
    <property type="match status" value="1"/>
</dbReference>
<dbReference type="HOGENOM" id="CLU_044237_0_0_1"/>
<evidence type="ECO:0000256" key="6">
    <source>
        <dbReference type="ARBA" id="ARBA00022840"/>
    </source>
</evidence>
<keyword evidence="5 7" id="KW-0418">Kinase</keyword>
<comment type="similarity">
    <text evidence="2 7">Belongs to the thiamine pyrophosphokinase family.</text>
</comment>
<dbReference type="eggNOG" id="KOG3153">
    <property type="taxonomic scope" value="Eukaryota"/>
</dbReference>
<name>K0KSG1_WICCF</name>
<dbReference type="SMART" id="SM00983">
    <property type="entry name" value="TPK_B1_binding"/>
    <property type="match status" value="1"/>
</dbReference>
<keyword evidence="4 7" id="KW-0547">Nucleotide-binding</keyword>
<dbReference type="AlphaFoldDB" id="K0KSG1"/>
<evidence type="ECO:0000256" key="4">
    <source>
        <dbReference type="ARBA" id="ARBA00022741"/>
    </source>
</evidence>
<dbReference type="PIRSF" id="PIRSF031057">
    <property type="entry name" value="Thiamin_pyrophosphokinase"/>
    <property type="match status" value="1"/>
</dbReference>
<evidence type="ECO:0000256" key="3">
    <source>
        <dbReference type="ARBA" id="ARBA00022679"/>
    </source>
</evidence>
<keyword evidence="10" id="KW-1185">Reference proteome</keyword>
<dbReference type="STRING" id="1206466.K0KSG1"/>
<dbReference type="GO" id="GO:0006772">
    <property type="term" value="P:thiamine metabolic process"/>
    <property type="evidence" value="ECO:0007669"/>
    <property type="project" value="InterPro"/>
</dbReference>
<dbReference type="FunCoup" id="K0KSG1">
    <property type="interactions" value="308"/>
</dbReference>
<dbReference type="GO" id="GO:0005524">
    <property type="term" value="F:ATP binding"/>
    <property type="evidence" value="ECO:0007669"/>
    <property type="project" value="UniProtKB-UniRule"/>
</dbReference>
<accession>K0KSG1</accession>
<dbReference type="InParanoid" id="K0KSG1"/>
<dbReference type="EMBL" id="CAIF01000229">
    <property type="protein sequence ID" value="CCH46111.1"/>
    <property type="molecule type" value="Genomic_DNA"/>
</dbReference>
<dbReference type="EC" id="2.7.6.2" evidence="7"/>
<organism evidence="9 10">
    <name type="scientific">Wickerhamomyces ciferrii (strain ATCC 14091 / BCRC 22168 / CBS 111 / JCM 3599 / NBRC 0793 / NRRL Y-1031 F-60-10)</name>
    <name type="common">Yeast</name>
    <name type="synonym">Pichia ciferrii</name>
    <dbReference type="NCBI Taxonomy" id="1206466"/>
    <lineage>
        <taxon>Eukaryota</taxon>
        <taxon>Fungi</taxon>
        <taxon>Dikarya</taxon>
        <taxon>Ascomycota</taxon>
        <taxon>Saccharomycotina</taxon>
        <taxon>Saccharomycetes</taxon>
        <taxon>Phaffomycetales</taxon>
        <taxon>Wickerhamomycetaceae</taxon>
        <taxon>Wickerhamomyces</taxon>
    </lineage>
</organism>
<dbReference type="InterPro" id="IPR036371">
    <property type="entry name" value="TPK_B1-bd_sf"/>
</dbReference>
<protein>
    <recommendedName>
        <fullName evidence="7">Thiamine pyrophosphokinase</fullName>
        <ecNumber evidence="7">2.7.6.2</ecNumber>
    </recommendedName>
</protein>
<evidence type="ECO:0000256" key="7">
    <source>
        <dbReference type="PIRNR" id="PIRNR031057"/>
    </source>
</evidence>
<dbReference type="PANTHER" id="PTHR13622">
    <property type="entry name" value="THIAMIN PYROPHOSPHOKINASE"/>
    <property type="match status" value="1"/>
</dbReference>
<dbReference type="CDD" id="cd07995">
    <property type="entry name" value="TPK"/>
    <property type="match status" value="1"/>
</dbReference>
<dbReference type="Pfam" id="PF04263">
    <property type="entry name" value="TPK_catalytic"/>
    <property type="match status" value="1"/>
</dbReference>
<dbReference type="GO" id="GO:0030975">
    <property type="term" value="F:thiamine binding"/>
    <property type="evidence" value="ECO:0007669"/>
    <property type="project" value="UniProtKB-UniRule"/>
</dbReference>
<dbReference type="SUPFAM" id="SSF63862">
    <property type="entry name" value="Thiamin pyrophosphokinase, substrate-binding domain"/>
    <property type="match status" value="1"/>
</dbReference>
<feature type="domain" description="Thiamin pyrophosphokinase thiamin-binding" evidence="8">
    <location>
        <begin position="213"/>
        <end position="284"/>
    </location>
</feature>
<dbReference type="GO" id="GO:0004788">
    <property type="term" value="F:thiamine diphosphokinase activity"/>
    <property type="evidence" value="ECO:0007669"/>
    <property type="project" value="UniProtKB-UniRule"/>
</dbReference>
<keyword evidence="3 7" id="KW-0808">Transferase</keyword>
<dbReference type="NCBIfam" id="TIGR01378">
    <property type="entry name" value="thi_PPkinase"/>
    <property type="match status" value="1"/>
</dbReference>
<dbReference type="Proteomes" id="UP000009328">
    <property type="component" value="Unassembled WGS sequence"/>
</dbReference>